<proteinExistence type="predicted"/>
<evidence type="ECO:0000313" key="2">
    <source>
        <dbReference type="Proteomes" id="UP001221208"/>
    </source>
</evidence>
<dbReference type="RefSeq" id="WP_273670527.1">
    <property type="nucleotide sequence ID" value="NZ_JAQQXR010000003.1"/>
</dbReference>
<evidence type="ECO:0000313" key="1">
    <source>
        <dbReference type="EMBL" id="MDC8757851.1"/>
    </source>
</evidence>
<accession>A0ABT5JZE2</accession>
<dbReference type="Proteomes" id="UP001221208">
    <property type="component" value="Unassembled WGS sequence"/>
</dbReference>
<reference evidence="1 2" key="1">
    <citation type="submission" date="2022-10" db="EMBL/GenBank/DDBJ databases">
        <title>Janthinobacterium sp. hw3 Genome sequencing.</title>
        <authorList>
            <person name="Park S."/>
        </authorList>
    </citation>
    <scope>NUCLEOTIDE SEQUENCE [LARGE SCALE GENOMIC DNA]</scope>
    <source>
        <strain evidence="2">hw3</strain>
    </source>
</reference>
<sequence length="77" mass="9074">MNAEELLKQSYGQMHFSNEDGGWRLLADRVVAYANMHSAKRSHTQQLLYFAVKNRSLRQLFALYHQLQLMRVPRVPN</sequence>
<protein>
    <submittedName>
        <fullName evidence="1">Uncharacterized protein</fullName>
    </submittedName>
</protein>
<dbReference type="EMBL" id="JAQQXR010000003">
    <property type="protein sequence ID" value="MDC8757851.1"/>
    <property type="molecule type" value="Genomic_DNA"/>
</dbReference>
<comment type="caution">
    <text evidence="1">The sequence shown here is derived from an EMBL/GenBank/DDBJ whole genome shotgun (WGS) entry which is preliminary data.</text>
</comment>
<gene>
    <name evidence="1" type="ORF">OIK44_09650</name>
</gene>
<keyword evidence="2" id="KW-1185">Reference proteome</keyword>
<name>A0ABT5JZE2_9BURK</name>
<organism evidence="1 2">
    <name type="scientific">Janthinobacterium fluminis</name>
    <dbReference type="NCBI Taxonomy" id="2987524"/>
    <lineage>
        <taxon>Bacteria</taxon>
        <taxon>Pseudomonadati</taxon>
        <taxon>Pseudomonadota</taxon>
        <taxon>Betaproteobacteria</taxon>
        <taxon>Burkholderiales</taxon>
        <taxon>Oxalobacteraceae</taxon>
        <taxon>Janthinobacterium</taxon>
    </lineage>
</organism>